<dbReference type="Proteomes" id="UP000660729">
    <property type="component" value="Unassembled WGS sequence"/>
</dbReference>
<keyword evidence="3" id="KW-1185">Reference proteome</keyword>
<protein>
    <submittedName>
        <fullName evidence="2">Uncharacterized protein</fullName>
    </submittedName>
</protein>
<dbReference type="EMBL" id="JABCIY010000166">
    <property type="protein sequence ID" value="KAF7190990.1"/>
    <property type="molecule type" value="Genomic_DNA"/>
</dbReference>
<evidence type="ECO:0000313" key="3">
    <source>
        <dbReference type="Proteomes" id="UP000660729"/>
    </source>
</evidence>
<sequence length="117" mass="12141">MRSFGNIAMASSLIAAVNAVPTTGSSALIKRDDPVCDVQFHDDASGSNYQCYVEKNAANILGTPMTVSADLHCDGPSCQEIKSDIHTVTQGFTFSVGVESSGEAEERLKAGVNAGAS</sequence>
<evidence type="ECO:0000256" key="1">
    <source>
        <dbReference type="SAM" id="SignalP"/>
    </source>
</evidence>
<feature type="signal peptide" evidence="1">
    <location>
        <begin position="1"/>
        <end position="19"/>
    </location>
</feature>
<reference evidence="2" key="1">
    <citation type="submission" date="2020-04" db="EMBL/GenBank/DDBJ databases">
        <title>Draft genome resource of the tomato pathogen Pseudocercospora fuligena.</title>
        <authorList>
            <person name="Zaccaron A."/>
        </authorList>
    </citation>
    <scope>NUCLEOTIDE SEQUENCE</scope>
    <source>
        <strain evidence="2">PF001</strain>
    </source>
</reference>
<accession>A0A8H6VGU8</accession>
<keyword evidence="1" id="KW-0732">Signal</keyword>
<comment type="caution">
    <text evidence="2">The sequence shown here is derived from an EMBL/GenBank/DDBJ whole genome shotgun (WGS) entry which is preliminary data.</text>
</comment>
<evidence type="ECO:0000313" key="2">
    <source>
        <dbReference type="EMBL" id="KAF7190990.1"/>
    </source>
</evidence>
<proteinExistence type="predicted"/>
<name>A0A8H6VGU8_9PEZI</name>
<feature type="chain" id="PRO_5034426720" evidence="1">
    <location>
        <begin position="20"/>
        <end position="117"/>
    </location>
</feature>
<dbReference type="AlphaFoldDB" id="A0A8H6VGU8"/>
<gene>
    <name evidence="2" type="ORF">HII31_07682</name>
</gene>
<organism evidence="2 3">
    <name type="scientific">Pseudocercospora fuligena</name>
    <dbReference type="NCBI Taxonomy" id="685502"/>
    <lineage>
        <taxon>Eukaryota</taxon>
        <taxon>Fungi</taxon>
        <taxon>Dikarya</taxon>
        <taxon>Ascomycota</taxon>
        <taxon>Pezizomycotina</taxon>
        <taxon>Dothideomycetes</taxon>
        <taxon>Dothideomycetidae</taxon>
        <taxon>Mycosphaerellales</taxon>
        <taxon>Mycosphaerellaceae</taxon>
        <taxon>Pseudocercospora</taxon>
    </lineage>
</organism>